<evidence type="ECO:0000313" key="2">
    <source>
        <dbReference type="EMBL" id="KAJ56603.1"/>
    </source>
</evidence>
<dbReference type="EMBL" id="JFKE01000002">
    <property type="protein sequence ID" value="KAJ56603.1"/>
    <property type="molecule type" value="Genomic_DNA"/>
</dbReference>
<dbReference type="SUPFAM" id="SSF55729">
    <property type="entry name" value="Acyl-CoA N-acyltransferases (Nat)"/>
    <property type="match status" value="1"/>
</dbReference>
<keyword evidence="3" id="KW-1185">Reference proteome</keyword>
<reference evidence="2 3" key="1">
    <citation type="submission" date="2014-03" db="EMBL/GenBank/DDBJ databases">
        <title>Draft Genome Sequence of Actibacterium mucosum KCTC 23349, a Marine Alphaproteobacterium with Complex Ionic Requirements Isolated from Mediterranean Seawater at Malvarrosa Beach, Valencia, Spain.</title>
        <authorList>
            <person name="Arahal D.R."/>
            <person name="Shao Z."/>
            <person name="Lai Q."/>
            <person name="Pujalte M.J."/>
        </authorList>
    </citation>
    <scope>NUCLEOTIDE SEQUENCE [LARGE SCALE GENOMIC DNA]</scope>
    <source>
        <strain evidence="2 3">KCTC 23349</strain>
    </source>
</reference>
<comment type="caution">
    <text evidence="2">The sequence shown here is derived from an EMBL/GenBank/DDBJ whole genome shotgun (WGS) entry which is preliminary data.</text>
</comment>
<gene>
    <name evidence="2" type="ORF">ACMU_06570</name>
</gene>
<accession>A0A037ZKG8</accession>
<dbReference type="InterPro" id="IPR038740">
    <property type="entry name" value="BioF2-like_GNAT_dom"/>
</dbReference>
<name>A0A037ZKG8_9RHOB</name>
<proteinExistence type="predicted"/>
<dbReference type="PANTHER" id="PTHR36174:SF1">
    <property type="entry name" value="LIPID II:GLYCINE GLYCYLTRANSFERASE"/>
    <property type="match status" value="1"/>
</dbReference>
<sequence length="289" mass="31291">MGAMSTELMQMPAFAAALNTLGVATRALPLGDWPDAQMVLRRVPGLGRIGLISRSDAPPEALRNAARRAGQRMVLLNPTFPAPQACRDAGFFPLYTPARRAMLDLTGPAQDRLDALHQKWRNRLRHAQNAPLRVTRHPLPDTRAQWLFRADTAQARTRGYRPLPPQVIEAYALQSPGDVQLFLATQAHTTVAAMLFTLHGDGASYQTGHITAAGRAASAHNLILWQAAEWLSQNGVSTLDLGLIDTENTPGLARFKLGTGAKVASLGGSWVRAPGLSLIARNLPRSLLI</sequence>
<dbReference type="Proteomes" id="UP000026249">
    <property type="component" value="Unassembled WGS sequence"/>
</dbReference>
<dbReference type="InterPro" id="IPR016181">
    <property type="entry name" value="Acyl_CoA_acyltransferase"/>
</dbReference>
<dbReference type="PANTHER" id="PTHR36174">
    <property type="entry name" value="LIPID II:GLYCINE GLYCYLTRANSFERASE"/>
    <property type="match status" value="1"/>
</dbReference>
<protein>
    <recommendedName>
        <fullName evidence="1">BioF2-like acetyltransferase domain-containing protein</fullName>
    </recommendedName>
</protein>
<evidence type="ECO:0000313" key="3">
    <source>
        <dbReference type="Proteomes" id="UP000026249"/>
    </source>
</evidence>
<evidence type="ECO:0000259" key="1">
    <source>
        <dbReference type="Pfam" id="PF13480"/>
    </source>
</evidence>
<dbReference type="STRING" id="1454373.ACMU_06570"/>
<dbReference type="AlphaFoldDB" id="A0A037ZKG8"/>
<dbReference type="Gene3D" id="3.40.630.30">
    <property type="match status" value="1"/>
</dbReference>
<feature type="domain" description="BioF2-like acetyltransferase" evidence="1">
    <location>
        <begin position="119"/>
        <end position="246"/>
    </location>
</feature>
<dbReference type="InterPro" id="IPR050644">
    <property type="entry name" value="PG_Glycine_Bridge_Synth"/>
</dbReference>
<dbReference type="Pfam" id="PF13480">
    <property type="entry name" value="Acetyltransf_6"/>
    <property type="match status" value="1"/>
</dbReference>
<organism evidence="2 3">
    <name type="scientific">Actibacterium mucosum KCTC 23349</name>
    <dbReference type="NCBI Taxonomy" id="1454373"/>
    <lineage>
        <taxon>Bacteria</taxon>
        <taxon>Pseudomonadati</taxon>
        <taxon>Pseudomonadota</taxon>
        <taxon>Alphaproteobacteria</taxon>
        <taxon>Rhodobacterales</taxon>
        <taxon>Roseobacteraceae</taxon>
        <taxon>Actibacterium</taxon>
    </lineage>
</organism>